<dbReference type="AlphaFoldDB" id="A0A286GP84"/>
<proteinExistence type="inferred from homology"/>
<comment type="similarity">
    <text evidence="1">Belongs to the UPF0749 family.</text>
</comment>
<gene>
    <name evidence="5" type="ORF">SAMN06272739_1433</name>
</gene>
<dbReference type="RefSeq" id="WP_097183246.1">
    <property type="nucleotide sequence ID" value="NZ_OCNK01000002.1"/>
</dbReference>
<dbReference type="Gene3D" id="3.30.70.1880">
    <property type="entry name" value="Protein of unknown function DUF881"/>
    <property type="match status" value="1"/>
</dbReference>
<dbReference type="PANTHER" id="PTHR37313:SF2">
    <property type="entry name" value="UPF0749 PROTEIN YLXX"/>
    <property type="match status" value="1"/>
</dbReference>
<dbReference type="EMBL" id="OCNK01000002">
    <property type="protein sequence ID" value="SOD97347.1"/>
    <property type="molecule type" value="Genomic_DNA"/>
</dbReference>
<dbReference type="Pfam" id="PF05949">
    <property type="entry name" value="DUF881"/>
    <property type="match status" value="1"/>
</dbReference>
<organism evidence="5 6">
    <name type="scientific">Blastococcus haudaquaticus</name>
    <dbReference type="NCBI Taxonomy" id="1938745"/>
    <lineage>
        <taxon>Bacteria</taxon>
        <taxon>Bacillati</taxon>
        <taxon>Actinomycetota</taxon>
        <taxon>Actinomycetes</taxon>
        <taxon>Geodermatophilales</taxon>
        <taxon>Geodermatophilaceae</taxon>
        <taxon>Blastococcus</taxon>
    </lineage>
</organism>
<evidence type="ECO:0000256" key="4">
    <source>
        <dbReference type="SAM" id="Phobius"/>
    </source>
</evidence>
<sequence>MSGDQPPVTGPEPSDDQVVVPHPFGPGNRGEEPGEAPAGEADEPVEAPAEPEQPAAEAADAPVSDAAVVDATLPEDVEPEPAATDAVPVPGPAAKPRRTRDPLAAALIGVLTLLLGFAFAVQVRSVGDDQEYAGAREEDLVRILDDLDAREERLREQIADQRNALQQLTNSDSQSAAALDEARARAEAIGILNGTIAAQGPGLTMTIRDPGDDVRVSDVVDAIQELRGAGAETMQIDDVRVGVSSAITGRPGELMVDGRPITAPYEFVVIGAPESMQTALNIPGGVVQDLTRQGATVDIEPSDLVVVDALRPLDTPQYASPDTDD</sequence>
<feature type="compositionally biased region" description="Low complexity" evidence="3">
    <location>
        <begin position="46"/>
        <end position="71"/>
    </location>
</feature>
<evidence type="ECO:0000313" key="6">
    <source>
        <dbReference type="Proteomes" id="UP000219482"/>
    </source>
</evidence>
<dbReference type="InterPro" id="IPR010273">
    <property type="entry name" value="DUF881"/>
</dbReference>
<accession>A0A286GP84</accession>
<keyword evidence="2" id="KW-0175">Coiled coil</keyword>
<dbReference type="Proteomes" id="UP000219482">
    <property type="component" value="Unassembled WGS sequence"/>
</dbReference>
<feature type="coiled-coil region" evidence="2">
    <location>
        <begin position="137"/>
        <end position="171"/>
    </location>
</feature>
<evidence type="ECO:0000313" key="5">
    <source>
        <dbReference type="EMBL" id="SOD97347.1"/>
    </source>
</evidence>
<evidence type="ECO:0000256" key="1">
    <source>
        <dbReference type="ARBA" id="ARBA00009108"/>
    </source>
</evidence>
<keyword evidence="4" id="KW-0812">Transmembrane</keyword>
<dbReference type="PANTHER" id="PTHR37313">
    <property type="entry name" value="UPF0749 PROTEIN RV1825"/>
    <property type="match status" value="1"/>
</dbReference>
<evidence type="ECO:0000256" key="3">
    <source>
        <dbReference type="SAM" id="MobiDB-lite"/>
    </source>
</evidence>
<keyword evidence="4" id="KW-1133">Transmembrane helix</keyword>
<evidence type="ECO:0000256" key="2">
    <source>
        <dbReference type="SAM" id="Coils"/>
    </source>
</evidence>
<feature type="region of interest" description="Disordered" evidence="3">
    <location>
        <begin position="1"/>
        <end position="99"/>
    </location>
</feature>
<keyword evidence="6" id="KW-1185">Reference proteome</keyword>
<dbReference type="GO" id="GO:0005886">
    <property type="term" value="C:plasma membrane"/>
    <property type="evidence" value="ECO:0007669"/>
    <property type="project" value="TreeGrafter"/>
</dbReference>
<feature type="transmembrane region" description="Helical" evidence="4">
    <location>
        <begin position="103"/>
        <end position="121"/>
    </location>
</feature>
<dbReference type="OrthoDB" id="3211287at2"/>
<protein>
    <submittedName>
        <fullName evidence="5">Uncharacterized conserved protein YlxW, UPF0749 family</fullName>
    </submittedName>
</protein>
<name>A0A286GP84_9ACTN</name>
<keyword evidence="4" id="KW-0472">Membrane</keyword>
<reference evidence="6" key="1">
    <citation type="submission" date="2017-09" db="EMBL/GenBank/DDBJ databases">
        <authorList>
            <person name="Varghese N."/>
            <person name="Submissions S."/>
        </authorList>
    </citation>
    <scope>NUCLEOTIDE SEQUENCE [LARGE SCALE GENOMIC DNA]</scope>
    <source>
        <strain evidence="6">DSM 44270</strain>
    </source>
</reference>